<protein>
    <submittedName>
        <fullName evidence="1">Uncharacterized protein</fullName>
    </submittedName>
</protein>
<proteinExistence type="predicted"/>
<feature type="non-terminal residue" evidence="1">
    <location>
        <position position="139"/>
    </location>
</feature>
<dbReference type="EMBL" id="HACG01018895">
    <property type="protein sequence ID" value="CEK65760.1"/>
    <property type="molecule type" value="Transcribed_RNA"/>
</dbReference>
<organism evidence="1">
    <name type="scientific">Arion vulgaris</name>
    <dbReference type="NCBI Taxonomy" id="1028688"/>
    <lineage>
        <taxon>Eukaryota</taxon>
        <taxon>Metazoa</taxon>
        <taxon>Spiralia</taxon>
        <taxon>Lophotrochozoa</taxon>
        <taxon>Mollusca</taxon>
        <taxon>Gastropoda</taxon>
        <taxon>Heterobranchia</taxon>
        <taxon>Euthyneura</taxon>
        <taxon>Panpulmonata</taxon>
        <taxon>Eupulmonata</taxon>
        <taxon>Stylommatophora</taxon>
        <taxon>Helicina</taxon>
        <taxon>Arionoidea</taxon>
        <taxon>Arionidae</taxon>
        <taxon>Arion</taxon>
    </lineage>
</organism>
<name>A0A0B6ZDE7_9EUPU</name>
<accession>A0A0B6ZDE7</accession>
<dbReference type="AlphaFoldDB" id="A0A0B6ZDE7"/>
<feature type="non-terminal residue" evidence="1">
    <location>
        <position position="1"/>
    </location>
</feature>
<sequence length="139" mass="15436">SNLMKDENVAIETVIDEKVTSFTANLKASTNSGSDMFTSETTNHVYSQVHDLTGKTRPNHARSSISSSIYSEPVYATVDKTSKNNDNDSTVVYKVMSNGFSSDNNRKNIASDRDDTPLKEVIESQIERLEARKSHLGSW</sequence>
<reference evidence="1" key="1">
    <citation type="submission" date="2014-12" db="EMBL/GenBank/DDBJ databases">
        <title>Insight into the proteome of Arion vulgaris.</title>
        <authorList>
            <person name="Aradska J."/>
            <person name="Bulat T."/>
            <person name="Smidak R."/>
            <person name="Sarate P."/>
            <person name="Gangsoo J."/>
            <person name="Sialana F."/>
            <person name="Bilban M."/>
            <person name="Lubec G."/>
        </authorList>
    </citation>
    <scope>NUCLEOTIDE SEQUENCE</scope>
    <source>
        <tissue evidence="1">Skin</tissue>
    </source>
</reference>
<gene>
    <name evidence="1" type="primary">ORF56172</name>
</gene>
<evidence type="ECO:0000313" key="1">
    <source>
        <dbReference type="EMBL" id="CEK65760.1"/>
    </source>
</evidence>